<organism evidence="3 4">
    <name type="scientific">Deinandra increscens subsp. villosa</name>
    <dbReference type="NCBI Taxonomy" id="3103831"/>
    <lineage>
        <taxon>Eukaryota</taxon>
        <taxon>Viridiplantae</taxon>
        <taxon>Streptophyta</taxon>
        <taxon>Embryophyta</taxon>
        <taxon>Tracheophyta</taxon>
        <taxon>Spermatophyta</taxon>
        <taxon>Magnoliopsida</taxon>
        <taxon>eudicotyledons</taxon>
        <taxon>Gunneridae</taxon>
        <taxon>Pentapetalae</taxon>
        <taxon>asterids</taxon>
        <taxon>campanulids</taxon>
        <taxon>Asterales</taxon>
        <taxon>Asteraceae</taxon>
        <taxon>Asteroideae</taxon>
        <taxon>Heliantheae alliance</taxon>
        <taxon>Madieae</taxon>
        <taxon>Madiinae</taxon>
        <taxon>Deinandra</taxon>
    </lineage>
</organism>
<evidence type="ECO:0000256" key="1">
    <source>
        <dbReference type="ARBA" id="ARBA00005437"/>
    </source>
</evidence>
<dbReference type="InterPro" id="IPR007612">
    <property type="entry name" value="LOR"/>
</dbReference>
<sequence length="231" mass="26081">MATPITVVSSNFLAPNPVILIMYTALLDKNLIMTVHKVNGTDRPDIFQVHREPMSLRDHLTLVDAARNPILSFRRQLITSSHKRWVVFKGKSSDSNDILFSAKRSSLIQQKRSIDVFLARNKNEDLCDFKVIRNSSLRLDDSCTIYSGNGATIIAQTHKVGAFNLDTYNVTVYPNVDQAFVVALVVILHEINIDAQDGQQLQFTGSAHNAAIYACSTFVFLHLLLYFMHKW</sequence>
<accession>A0AAP0DHZ1</accession>
<name>A0AAP0DHZ1_9ASTR</name>
<dbReference type="InterPro" id="IPR038595">
    <property type="entry name" value="LOR_sf"/>
</dbReference>
<dbReference type="AlphaFoldDB" id="A0AAP0DHZ1"/>
<dbReference type="Pfam" id="PF04525">
    <property type="entry name" value="LOR"/>
    <property type="match status" value="1"/>
</dbReference>
<keyword evidence="4" id="KW-1185">Reference proteome</keyword>
<dbReference type="InterPro" id="IPR025659">
    <property type="entry name" value="Tubby-like_C"/>
</dbReference>
<dbReference type="SUPFAM" id="SSF54518">
    <property type="entry name" value="Tubby C-terminal domain-like"/>
    <property type="match status" value="1"/>
</dbReference>
<reference evidence="3 4" key="1">
    <citation type="submission" date="2024-04" db="EMBL/GenBank/DDBJ databases">
        <title>The reference genome of an endangered Asteraceae, Deinandra increscens subsp. villosa, native to the Central Coast of California.</title>
        <authorList>
            <person name="Guilliams M."/>
            <person name="Hasenstab-Lehman K."/>
            <person name="Meyer R."/>
            <person name="Mcevoy S."/>
        </authorList>
    </citation>
    <scope>NUCLEOTIDE SEQUENCE [LARGE SCALE GENOMIC DNA]</scope>
    <source>
        <tissue evidence="3">Leaf</tissue>
    </source>
</reference>
<dbReference type="EMBL" id="JBCNJP010000009">
    <property type="protein sequence ID" value="KAK9072992.1"/>
    <property type="molecule type" value="Genomic_DNA"/>
</dbReference>
<proteinExistence type="inferred from homology"/>
<gene>
    <name evidence="3" type="ORF">SSX86_007314</name>
</gene>
<keyword evidence="2" id="KW-0812">Transmembrane</keyword>
<keyword evidence="2" id="KW-1133">Transmembrane helix</keyword>
<protein>
    <submittedName>
        <fullName evidence="3">Uncharacterized protein</fullName>
    </submittedName>
</protein>
<feature type="transmembrane region" description="Helical" evidence="2">
    <location>
        <begin position="210"/>
        <end position="228"/>
    </location>
</feature>
<comment type="caution">
    <text evidence="3">The sequence shown here is derived from an EMBL/GenBank/DDBJ whole genome shotgun (WGS) entry which is preliminary data.</text>
</comment>
<evidence type="ECO:0000256" key="2">
    <source>
        <dbReference type="SAM" id="Phobius"/>
    </source>
</evidence>
<dbReference type="Proteomes" id="UP001408789">
    <property type="component" value="Unassembled WGS sequence"/>
</dbReference>
<comment type="similarity">
    <text evidence="1">Belongs to the LOR family.</text>
</comment>
<dbReference type="PANTHER" id="PTHR31087:SF58">
    <property type="entry name" value="OS07G0230700 PROTEIN"/>
    <property type="match status" value="1"/>
</dbReference>
<keyword evidence="2" id="KW-0472">Membrane</keyword>
<evidence type="ECO:0000313" key="4">
    <source>
        <dbReference type="Proteomes" id="UP001408789"/>
    </source>
</evidence>
<evidence type="ECO:0000313" key="3">
    <source>
        <dbReference type="EMBL" id="KAK9072992.1"/>
    </source>
</evidence>
<dbReference type="Gene3D" id="2.40.160.200">
    <property type="entry name" value="LURP1-related"/>
    <property type="match status" value="1"/>
</dbReference>
<dbReference type="PANTHER" id="PTHR31087">
    <property type="match status" value="1"/>
</dbReference>